<name>A0A3P1VB99_9STRE</name>
<dbReference type="CDD" id="cd00093">
    <property type="entry name" value="HTH_XRE"/>
    <property type="match status" value="1"/>
</dbReference>
<comment type="caution">
    <text evidence="2">The sequence shown here is derived from an EMBL/GenBank/DDBJ whole genome shotgun (WGS) entry which is preliminary data.</text>
</comment>
<keyword evidence="3" id="KW-1185">Reference proteome</keyword>
<dbReference type="Pfam" id="PF02486">
    <property type="entry name" value="Rep_trans"/>
    <property type="match status" value="1"/>
</dbReference>
<evidence type="ECO:0000259" key="1">
    <source>
        <dbReference type="PROSITE" id="PS50943"/>
    </source>
</evidence>
<dbReference type="SUPFAM" id="SSF47413">
    <property type="entry name" value="lambda repressor-like DNA-binding domains"/>
    <property type="match status" value="1"/>
</dbReference>
<organism evidence="2 3">
    <name type="scientific">Streptococcus minor</name>
    <dbReference type="NCBI Taxonomy" id="229549"/>
    <lineage>
        <taxon>Bacteria</taxon>
        <taxon>Bacillati</taxon>
        <taxon>Bacillota</taxon>
        <taxon>Bacilli</taxon>
        <taxon>Lactobacillales</taxon>
        <taxon>Streptococcaceae</taxon>
        <taxon>Streptococcus</taxon>
    </lineage>
</organism>
<dbReference type="PROSITE" id="PS50943">
    <property type="entry name" value="HTH_CROC1"/>
    <property type="match status" value="1"/>
</dbReference>
<gene>
    <name evidence="2" type="ORF">EII38_04520</name>
</gene>
<dbReference type="Pfam" id="PF18106">
    <property type="entry name" value="Rol_Rep_N"/>
    <property type="match status" value="1"/>
</dbReference>
<feature type="domain" description="HTH cro/C1-type" evidence="1">
    <location>
        <begin position="12"/>
        <end position="66"/>
    </location>
</feature>
<evidence type="ECO:0000313" key="2">
    <source>
        <dbReference type="EMBL" id="RRD31494.1"/>
    </source>
</evidence>
<dbReference type="RefSeq" id="WP_124776407.1">
    <property type="nucleotide sequence ID" value="NZ_RQZA01000003.1"/>
</dbReference>
<dbReference type="Gene3D" id="1.10.260.40">
    <property type="entry name" value="lambda repressor-like DNA-binding domains"/>
    <property type="match status" value="1"/>
</dbReference>
<reference evidence="2 3" key="1">
    <citation type="submission" date="2018-11" db="EMBL/GenBank/DDBJ databases">
        <title>Genomes From Bacteria Associated with the Canine Oral Cavity: a Test Case for Automated Genome-Based Taxonomic Assignment.</title>
        <authorList>
            <person name="Coil D.A."/>
            <person name="Jospin G."/>
            <person name="Darling A.E."/>
            <person name="Wallis C."/>
            <person name="Davis I.J."/>
            <person name="Harris S."/>
            <person name="Eisen J.A."/>
            <person name="Holcombe L.J."/>
            <person name="O'Flynn C."/>
        </authorList>
    </citation>
    <scope>NUCLEOTIDE SEQUENCE [LARGE SCALE GENOMIC DNA]</scope>
    <source>
        <strain evidence="2 3">OH4621_COT-116</strain>
    </source>
</reference>
<dbReference type="Proteomes" id="UP000281771">
    <property type="component" value="Unassembled WGS sequence"/>
</dbReference>
<protein>
    <submittedName>
        <fullName evidence="2">Cro/Cl family transcriptional regulator</fullName>
    </submittedName>
</protein>
<dbReference type="AlphaFoldDB" id="A0A3P1VB99"/>
<dbReference type="InterPro" id="IPR001387">
    <property type="entry name" value="Cro/C1-type_HTH"/>
</dbReference>
<dbReference type="GO" id="GO:0003677">
    <property type="term" value="F:DNA binding"/>
    <property type="evidence" value="ECO:0007669"/>
    <property type="project" value="InterPro"/>
</dbReference>
<dbReference type="EMBL" id="RQZA01000003">
    <property type="protein sequence ID" value="RRD31494.1"/>
    <property type="molecule type" value="Genomic_DNA"/>
</dbReference>
<evidence type="ECO:0000313" key="3">
    <source>
        <dbReference type="Proteomes" id="UP000281771"/>
    </source>
</evidence>
<dbReference type="InterPro" id="IPR010982">
    <property type="entry name" value="Lambda_DNA-bd_dom_sf"/>
</dbReference>
<dbReference type="InterPro" id="IPR040819">
    <property type="entry name" value="Rol_Rep_N"/>
</dbReference>
<proteinExistence type="predicted"/>
<accession>A0A3P1VB99</accession>
<dbReference type="InterPro" id="IPR003491">
    <property type="entry name" value="REP-like_C"/>
</dbReference>
<sequence>MAKGRVVAGKHLVQLRKKQTRVSQKVFSELVDIPVGTLRNYEQGRSLLTVEKFMEIKSKLGYVSDSKNRVRVMIDYLRITFKHVEDLSWFCQEYLYCDLKDFISVETKMMNYTHLWKRGDIWIFDFADKSLTNNYQITVQLSGAGCRQFELTMERAGTDWARSLQKMAWERKDMKVTRLDIAMDEPYKGVGRESEQFDLFSMLEKRRKREIVLDRIENFSFVGGGAFDETKGKQDGLSLYFGSRQSSMFFNFYEKRYELAKKERVSVDEASAVFDIWNRYELRFSDEKAHSVVDEFINGVDIAEIAKGILNKELQVYDGLNSYGAYLPDKKWQELFGGVEPLKLSTCPEPYDILRTVKWLVYQVSNSLALVSEADKKLATDYLKMIFESGEIGEKEEKVLEQLSPEDKRYIDEIFGKVV</sequence>